<protein>
    <submittedName>
        <fullName evidence="2">Uncharacterized protein</fullName>
    </submittedName>
</protein>
<accession>A0A9W8PGZ0</accession>
<dbReference type="EMBL" id="JAPDHF010000019">
    <property type="protein sequence ID" value="KAJ4006531.1"/>
    <property type="molecule type" value="Genomic_DNA"/>
</dbReference>
<dbReference type="OrthoDB" id="4988584at2759"/>
<evidence type="ECO:0000256" key="1">
    <source>
        <dbReference type="SAM" id="MobiDB-lite"/>
    </source>
</evidence>
<gene>
    <name evidence="2" type="ORF">NW766_010625</name>
</gene>
<dbReference type="Proteomes" id="UP001152130">
    <property type="component" value="Unassembled WGS sequence"/>
</dbReference>
<organism evidence="2 3">
    <name type="scientific">Fusarium irregulare</name>
    <dbReference type="NCBI Taxonomy" id="2494466"/>
    <lineage>
        <taxon>Eukaryota</taxon>
        <taxon>Fungi</taxon>
        <taxon>Dikarya</taxon>
        <taxon>Ascomycota</taxon>
        <taxon>Pezizomycotina</taxon>
        <taxon>Sordariomycetes</taxon>
        <taxon>Hypocreomycetidae</taxon>
        <taxon>Hypocreales</taxon>
        <taxon>Nectriaceae</taxon>
        <taxon>Fusarium</taxon>
        <taxon>Fusarium incarnatum-equiseti species complex</taxon>
    </lineage>
</organism>
<dbReference type="AlphaFoldDB" id="A0A9W8PGZ0"/>
<comment type="caution">
    <text evidence="2">The sequence shown here is derived from an EMBL/GenBank/DDBJ whole genome shotgun (WGS) entry which is preliminary data.</text>
</comment>
<feature type="compositionally biased region" description="Basic and acidic residues" evidence="1">
    <location>
        <begin position="77"/>
        <end position="87"/>
    </location>
</feature>
<reference evidence="2" key="1">
    <citation type="submission" date="2022-10" db="EMBL/GenBank/DDBJ databases">
        <title>Fusarium specimens isolated from Avocado Roots.</title>
        <authorList>
            <person name="Stajich J."/>
            <person name="Roper C."/>
            <person name="Heimlech-Rivalta G."/>
        </authorList>
    </citation>
    <scope>NUCLEOTIDE SEQUENCE</scope>
    <source>
        <strain evidence="2">CF00143</strain>
    </source>
</reference>
<name>A0A9W8PGZ0_9HYPO</name>
<proteinExistence type="predicted"/>
<evidence type="ECO:0000313" key="2">
    <source>
        <dbReference type="EMBL" id="KAJ4006531.1"/>
    </source>
</evidence>
<feature type="region of interest" description="Disordered" evidence="1">
    <location>
        <begin position="65"/>
        <end position="90"/>
    </location>
</feature>
<keyword evidence="3" id="KW-1185">Reference proteome</keyword>
<sequence>MPRASHFDDDHGRLPPGVTRCGYDADTKVSFFRDKDGRYLQSLPGNKWGPFEEVIDNSPEAIDFRARNPQYYPPSRRAPEPRREESRNLQPATTFEQLDLETGSTAQVRVDHTHWKCLQDIDDGDVCLQQNLMVLKQCERCKAKRDVKDEALNAKMTTIGKLVRVDKNGTEYWEYSDVETTVCQR</sequence>
<evidence type="ECO:0000313" key="3">
    <source>
        <dbReference type="Proteomes" id="UP001152130"/>
    </source>
</evidence>